<dbReference type="Pfam" id="PF00008">
    <property type="entry name" value="EGF"/>
    <property type="match status" value="1"/>
</dbReference>
<evidence type="ECO:0000256" key="3">
    <source>
        <dbReference type="ARBA" id="ARBA00022536"/>
    </source>
</evidence>
<reference evidence="19" key="1">
    <citation type="journal article" date="2019" name="bioRxiv">
        <title>The Genome of the Zebra Mussel, Dreissena polymorpha: A Resource for Invasive Species Research.</title>
        <authorList>
            <person name="McCartney M.A."/>
            <person name="Auch B."/>
            <person name="Kono T."/>
            <person name="Mallez S."/>
            <person name="Zhang Y."/>
            <person name="Obille A."/>
            <person name="Becker A."/>
            <person name="Abrahante J.E."/>
            <person name="Garbe J."/>
            <person name="Badalamenti J.P."/>
            <person name="Herman A."/>
            <person name="Mangelson H."/>
            <person name="Liachko I."/>
            <person name="Sullivan S."/>
            <person name="Sone E.D."/>
            <person name="Koren S."/>
            <person name="Silverstein K.A.T."/>
            <person name="Beckman K.B."/>
            <person name="Gohl D.M."/>
        </authorList>
    </citation>
    <scope>NUCLEOTIDE SEQUENCE</scope>
    <source>
        <strain evidence="19">Duluth1</strain>
        <tissue evidence="19">Whole animal</tissue>
    </source>
</reference>
<dbReference type="GO" id="GO:0032991">
    <property type="term" value="C:protein-containing complex"/>
    <property type="evidence" value="ECO:0007669"/>
    <property type="project" value="TreeGrafter"/>
</dbReference>
<dbReference type="Gene3D" id="2.10.25.10">
    <property type="entry name" value="Laminin"/>
    <property type="match status" value="2"/>
</dbReference>
<evidence type="ECO:0000256" key="4">
    <source>
        <dbReference type="ARBA" id="ARBA00022692"/>
    </source>
</evidence>
<keyword evidence="2 15" id="KW-0217">Developmental protein</keyword>
<evidence type="ECO:0000256" key="5">
    <source>
        <dbReference type="ARBA" id="ARBA00022729"/>
    </source>
</evidence>
<dbReference type="SUPFAM" id="SSF57196">
    <property type="entry name" value="EGF/Laminin"/>
    <property type="match status" value="1"/>
</dbReference>
<dbReference type="SMART" id="SM00181">
    <property type="entry name" value="EGF"/>
    <property type="match status" value="2"/>
</dbReference>
<name>A0A9D4MLM1_DREPO</name>
<organism evidence="19 20">
    <name type="scientific">Dreissena polymorpha</name>
    <name type="common">Zebra mussel</name>
    <name type="synonym">Mytilus polymorpha</name>
    <dbReference type="NCBI Taxonomy" id="45954"/>
    <lineage>
        <taxon>Eukaryota</taxon>
        <taxon>Metazoa</taxon>
        <taxon>Spiralia</taxon>
        <taxon>Lophotrochozoa</taxon>
        <taxon>Mollusca</taxon>
        <taxon>Bivalvia</taxon>
        <taxon>Autobranchia</taxon>
        <taxon>Heteroconchia</taxon>
        <taxon>Euheterodonta</taxon>
        <taxon>Imparidentia</taxon>
        <taxon>Neoheterodontei</taxon>
        <taxon>Myida</taxon>
        <taxon>Dreissenoidea</taxon>
        <taxon>Dreissenidae</taxon>
        <taxon>Dreissena</taxon>
    </lineage>
</organism>
<dbReference type="PROSITE" id="PS00022">
    <property type="entry name" value="EGF_1"/>
    <property type="match status" value="2"/>
</dbReference>
<dbReference type="InterPro" id="IPR000742">
    <property type="entry name" value="EGF"/>
</dbReference>
<keyword evidence="10 15" id="KW-0472">Membrane</keyword>
<dbReference type="PROSITE" id="PS00010">
    <property type="entry name" value="ASX_HYDROXYL"/>
    <property type="match status" value="2"/>
</dbReference>
<feature type="domain" description="DSL" evidence="18">
    <location>
        <begin position="176"/>
        <end position="221"/>
    </location>
</feature>
<feature type="chain" id="PRO_5039071809" description="Delta-like protein" evidence="16">
    <location>
        <begin position="20"/>
        <end position="315"/>
    </location>
</feature>
<dbReference type="Gene3D" id="2.10.25.140">
    <property type="match status" value="1"/>
</dbReference>
<reference evidence="19" key="2">
    <citation type="submission" date="2020-11" db="EMBL/GenBank/DDBJ databases">
        <authorList>
            <person name="McCartney M.A."/>
            <person name="Auch B."/>
            <person name="Kono T."/>
            <person name="Mallez S."/>
            <person name="Becker A."/>
            <person name="Gohl D.M."/>
            <person name="Silverstein K.A.T."/>
            <person name="Koren S."/>
            <person name="Bechman K.B."/>
            <person name="Herman A."/>
            <person name="Abrahante J.E."/>
            <person name="Garbe J."/>
        </authorList>
    </citation>
    <scope>NUCLEOTIDE SEQUENCE</scope>
    <source>
        <strain evidence="19">Duluth1</strain>
        <tissue evidence="19">Whole animal</tissue>
    </source>
</reference>
<keyword evidence="4 15" id="KW-0812">Transmembrane</keyword>
<dbReference type="InterPro" id="IPR011651">
    <property type="entry name" value="Notch_ligand_N"/>
</dbReference>
<keyword evidence="20" id="KW-1185">Reference proteome</keyword>
<feature type="signal peptide" evidence="16">
    <location>
        <begin position="1"/>
        <end position="19"/>
    </location>
</feature>
<dbReference type="PANTHER" id="PTHR24049:SF22">
    <property type="entry name" value="DROSOPHILA CRUMBS HOMOLOG"/>
    <property type="match status" value="1"/>
</dbReference>
<dbReference type="GO" id="GO:0005509">
    <property type="term" value="F:calcium ion binding"/>
    <property type="evidence" value="ECO:0007669"/>
    <property type="project" value="InterPro"/>
</dbReference>
<keyword evidence="7" id="KW-0221">Differentiation</keyword>
<gene>
    <name evidence="19" type="ORF">DPMN_001400</name>
</gene>
<dbReference type="Pfam" id="PF01414">
    <property type="entry name" value="DSL"/>
    <property type="match status" value="1"/>
</dbReference>
<accession>A0A9D4MLM1</accession>
<dbReference type="SMART" id="SM00179">
    <property type="entry name" value="EGF_CA"/>
    <property type="match status" value="2"/>
</dbReference>
<dbReference type="SMART" id="SM00051">
    <property type="entry name" value="DSL"/>
    <property type="match status" value="1"/>
</dbReference>
<evidence type="ECO:0000256" key="15">
    <source>
        <dbReference type="RuleBase" id="RU280815"/>
    </source>
</evidence>
<dbReference type="InterPro" id="IPR051022">
    <property type="entry name" value="Notch_Cell-Fate_Det"/>
</dbReference>
<dbReference type="Pfam" id="PF12661">
    <property type="entry name" value="hEGF"/>
    <property type="match status" value="1"/>
</dbReference>
<dbReference type="InterPro" id="IPR009030">
    <property type="entry name" value="Growth_fac_rcpt_cys_sf"/>
</dbReference>
<comment type="subcellular location">
    <subcellularLocation>
        <location evidence="1 15">Membrane</location>
        <topology evidence="1 15">Single-pass type I membrane protein</topology>
    </subcellularLocation>
</comment>
<dbReference type="PROSITE" id="PS01187">
    <property type="entry name" value="EGF_CA"/>
    <property type="match status" value="1"/>
</dbReference>
<dbReference type="GO" id="GO:0007157">
    <property type="term" value="P:heterophilic cell-cell adhesion via plasma membrane cell adhesion molecules"/>
    <property type="evidence" value="ECO:0007669"/>
    <property type="project" value="TreeGrafter"/>
</dbReference>
<evidence type="ECO:0000256" key="10">
    <source>
        <dbReference type="ARBA" id="ARBA00023136"/>
    </source>
</evidence>
<dbReference type="Gene3D" id="2.60.40.3510">
    <property type="match status" value="1"/>
</dbReference>
<feature type="disulfide bond" evidence="14">
    <location>
        <begin position="191"/>
        <end position="203"/>
    </location>
</feature>
<sequence>MPALLNIVLLIYLLPAVDGTGYIQTKFREFVNINGQRYDGTCCGPAPWLWGSRKKTNCGEPCKHAFVICMGNVTQSSSMSACEYGSKKTESVEGNKITFDDHIGYDENPLKFPFETWPGVVKLKIKINDNSDSEEQLVDRVEYQYNTRDLRREIDAPVHDVTLQGERTRLDVELKVFCAMDFYGPACDLYCKETDDVTGHFRCDPVSGDKICLNGWAGADCLTNIDDCVGHGCALGATCVDGLGYYSCKCPPGRTGHTCQHEVNECSSSPCVNGGRCKDASNGFLCECPPGFAGILCEVELNECRSAPCLNQVID</sequence>
<proteinExistence type="predicted"/>
<dbReference type="PANTHER" id="PTHR24049">
    <property type="entry name" value="CRUMBS FAMILY MEMBER"/>
    <property type="match status" value="1"/>
</dbReference>
<dbReference type="AlphaFoldDB" id="A0A9D4MLM1"/>
<feature type="disulfide bond" evidence="14">
    <location>
        <begin position="212"/>
        <end position="221"/>
    </location>
</feature>
<dbReference type="EMBL" id="JAIWYP010000001">
    <property type="protein sequence ID" value="KAH3877527.1"/>
    <property type="molecule type" value="Genomic_DNA"/>
</dbReference>
<evidence type="ECO:0000259" key="17">
    <source>
        <dbReference type="PROSITE" id="PS50026"/>
    </source>
</evidence>
<dbReference type="GO" id="GO:0030154">
    <property type="term" value="P:cell differentiation"/>
    <property type="evidence" value="ECO:0007669"/>
    <property type="project" value="UniProtKB-KW"/>
</dbReference>
<evidence type="ECO:0000259" key="18">
    <source>
        <dbReference type="PROSITE" id="PS51051"/>
    </source>
</evidence>
<comment type="caution">
    <text evidence="19">The sequence shown here is derived from an EMBL/GenBank/DDBJ whole genome shotgun (WGS) entry which is preliminary data.</text>
</comment>
<keyword evidence="5 15" id="KW-0732">Signal</keyword>
<dbReference type="FunFam" id="2.10.25.10:FF:000080">
    <property type="entry name" value="Neurogenic locus notch 1"/>
    <property type="match status" value="1"/>
</dbReference>
<feature type="disulfide bond" evidence="13">
    <location>
        <begin position="250"/>
        <end position="259"/>
    </location>
</feature>
<feature type="disulfide bond" evidence="14">
    <location>
        <begin position="178"/>
        <end position="187"/>
    </location>
</feature>
<dbReference type="Pfam" id="PF07657">
    <property type="entry name" value="MNNL"/>
    <property type="match status" value="1"/>
</dbReference>
<keyword evidence="11 13" id="KW-1015">Disulfide bond</keyword>
<feature type="domain" description="EGF-like" evidence="17">
    <location>
        <begin position="262"/>
        <end position="298"/>
    </location>
</feature>
<evidence type="ECO:0000256" key="6">
    <source>
        <dbReference type="ARBA" id="ARBA00022737"/>
    </source>
</evidence>
<dbReference type="GO" id="GO:0005886">
    <property type="term" value="C:plasma membrane"/>
    <property type="evidence" value="ECO:0007669"/>
    <property type="project" value="TreeGrafter"/>
</dbReference>
<dbReference type="CDD" id="cd00054">
    <property type="entry name" value="EGF_CA"/>
    <property type="match status" value="2"/>
</dbReference>
<feature type="domain" description="EGF-like" evidence="17">
    <location>
        <begin position="224"/>
        <end position="260"/>
    </location>
</feature>
<dbReference type="GO" id="GO:0045197">
    <property type="term" value="P:establishment or maintenance of epithelial cell apical/basal polarity"/>
    <property type="evidence" value="ECO:0007669"/>
    <property type="project" value="TreeGrafter"/>
</dbReference>
<dbReference type="InterPro" id="IPR001881">
    <property type="entry name" value="EGF-like_Ca-bd_dom"/>
</dbReference>
<dbReference type="PROSITE" id="PS51051">
    <property type="entry name" value="DSL"/>
    <property type="match status" value="1"/>
</dbReference>
<evidence type="ECO:0000256" key="12">
    <source>
        <dbReference type="ARBA" id="ARBA00023180"/>
    </source>
</evidence>
<dbReference type="PRINTS" id="PR00010">
    <property type="entry name" value="EGFBLOOD"/>
</dbReference>
<evidence type="ECO:0000256" key="1">
    <source>
        <dbReference type="ARBA" id="ARBA00004479"/>
    </source>
</evidence>
<comment type="function">
    <text evidence="15">Putative Notch ligand involved in the mediation of Notch signaling.</text>
</comment>
<dbReference type="GO" id="GO:0007219">
    <property type="term" value="P:Notch signaling pathway"/>
    <property type="evidence" value="ECO:0007669"/>
    <property type="project" value="InterPro"/>
</dbReference>
<evidence type="ECO:0000256" key="14">
    <source>
        <dbReference type="PROSITE-ProRule" id="PRU00377"/>
    </source>
</evidence>
<evidence type="ECO:0000313" key="19">
    <source>
        <dbReference type="EMBL" id="KAH3877527.1"/>
    </source>
</evidence>
<dbReference type="PROSITE" id="PS01186">
    <property type="entry name" value="EGF_2"/>
    <property type="match status" value="1"/>
</dbReference>
<keyword evidence="9 15" id="KW-1133">Transmembrane helix</keyword>
<evidence type="ECO:0000313" key="20">
    <source>
        <dbReference type="Proteomes" id="UP000828390"/>
    </source>
</evidence>
<dbReference type="InterPro" id="IPR013032">
    <property type="entry name" value="EGF-like_CS"/>
</dbReference>
<evidence type="ECO:0000256" key="13">
    <source>
        <dbReference type="PROSITE-ProRule" id="PRU00076"/>
    </source>
</evidence>
<evidence type="ECO:0000256" key="7">
    <source>
        <dbReference type="ARBA" id="ARBA00022782"/>
    </source>
</evidence>
<dbReference type="SUPFAM" id="SSF57184">
    <property type="entry name" value="Growth factor receptor domain"/>
    <property type="match status" value="1"/>
</dbReference>
<keyword evidence="6 15" id="KW-0677">Repeat</keyword>
<evidence type="ECO:0000256" key="2">
    <source>
        <dbReference type="ARBA" id="ARBA00022473"/>
    </source>
</evidence>
<dbReference type="InterPro" id="IPR018097">
    <property type="entry name" value="EGF_Ca-bd_CS"/>
</dbReference>
<feature type="disulfide bond" evidence="13">
    <location>
        <begin position="288"/>
        <end position="297"/>
    </location>
</feature>
<dbReference type="Proteomes" id="UP000828390">
    <property type="component" value="Unassembled WGS sequence"/>
</dbReference>
<dbReference type="FunFam" id="2.10.25.140:FF:000001">
    <property type="entry name" value="Delta-like protein"/>
    <property type="match status" value="1"/>
</dbReference>
<evidence type="ECO:0000256" key="11">
    <source>
        <dbReference type="ARBA" id="ARBA00023157"/>
    </source>
</evidence>
<keyword evidence="12" id="KW-0325">Glycoprotein</keyword>
<dbReference type="PROSITE" id="PS50026">
    <property type="entry name" value="EGF_3"/>
    <property type="match status" value="2"/>
</dbReference>
<dbReference type="InterPro" id="IPR001774">
    <property type="entry name" value="DSL"/>
</dbReference>
<dbReference type="OrthoDB" id="6146635at2759"/>
<evidence type="ECO:0000256" key="9">
    <source>
        <dbReference type="ARBA" id="ARBA00022989"/>
    </source>
</evidence>
<dbReference type="FunFam" id="2.10.25.10:FF:000309">
    <property type="entry name" value="Uncharacterized protein, isoform A"/>
    <property type="match status" value="1"/>
</dbReference>
<evidence type="ECO:0000256" key="16">
    <source>
        <dbReference type="SAM" id="SignalP"/>
    </source>
</evidence>
<evidence type="ECO:0000256" key="8">
    <source>
        <dbReference type="ARBA" id="ARBA00022843"/>
    </source>
</evidence>
<protein>
    <recommendedName>
        <fullName evidence="15">Delta-like protein</fullName>
    </recommendedName>
</protein>
<comment type="caution">
    <text evidence="13">Lacks conserved residue(s) required for the propagation of feature annotation.</text>
</comment>
<dbReference type="InterPro" id="IPR000152">
    <property type="entry name" value="EGF-type_Asp/Asn_hydroxyl_site"/>
</dbReference>
<keyword evidence="8" id="KW-0832">Ubl conjugation</keyword>
<keyword evidence="3 13" id="KW-0245">EGF-like domain</keyword>